<keyword evidence="8" id="KW-1185">Reference proteome</keyword>
<dbReference type="InterPro" id="IPR001029">
    <property type="entry name" value="Flagellin_N"/>
</dbReference>
<comment type="subcellular location">
    <subcellularLocation>
        <location evidence="3">Secreted</location>
    </subcellularLocation>
    <subcellularLocation>
        <location evidence="3">Bacterial flagellum</location>
    </subcellularLocation>
</comment>
<gene>
    <name evidence="6" type="ORF">mvi_13220</name>
    <name evidence="7" type="ORF">QR79_11780</name>
</gene>
<keyword evidence="3" id="KW-0964">Secreted</keyword>
<organism evidence="6 9">
    <name type="scientific">Methylobacterium indicum</name>
    <dbReference type="NCBI Taxonomy" id="1775910"/>
    <lineage>
        <taxon>Bacteria</taxon>
        <taxon>Pseudomonadati</taxon>
        <taxon>Pseudomonadota</taxon>
        <taxon>Alphaproteobacteria</taxon>
        <taxon>Hyphomicrobiales</taxon>
        <taxon>Methylobacteriaceae</taxon>
        <taxon>Methylobacterium</taxon>
    </lineage>
</organism>
<accession>A0A0J6RT30</accession>
<accession>A0A147FHF2</accession>
<dbReference type="GO" id="GO:0005198">
    <property type="term" value="F:structural molecule activity"/>
    <property type="evidence" value="ECO:0007669"/>
    <property type="project" value="UniProtKB-UniRule"/>
</dbReference>
<dbReference type="PANTHER" id="PTHR42792">
    <property type="entry name" value="FLAGELLIN"/>
    <property type="match status" value="1"/>
</dbReference>
<dbReference type="OrthoDB" id="8328560at2"/>
<protein>
    <recommendedName>
        <fullName evidence="3">Flagellin</fullName>
    </recommendedName>
</protein>
<sequence>MTSLLTNNAAMTALTTLKSINSQLDTTSNRVSTGQRVSAASDNAAYWSIATSVRTDNASLSAVKDSLGLGSSSVDTAYNGLNSIITDLQNIRGKLQSAMTPGVDRAKVQTEISAIQSKMKATADSSNSSGQNWLSVDSTATNTNYQATQKVVAGFSRASDGTINFSMVNVDVNGIKLYDKNAGSTVTKPATAALVVGSTSLTGTGAFSGGTADFATATAGKTQQVNLVVDLGGTSVATIQLDKDTLKSTAKDLTKVTTDELLAAINNQISASGTAKLGGKVTAGLDSAGRLTFTTVGTGTTATIKVGVANPTDATKFAAADIGFGATSNAPMLTAASNYSAAFDISGANTRAITINDGTTTTTVTLSSAAYDAAGSAVSSAKATLSGADAATLINIALKAAGNTASASFAGGKLSLTTSGADTNSSVTVTAPDALYGFTAGQTASGTNAAAGAGTASTTTTAKGILDTTAGNYNASFGAGAYSVANFNISNLVGSNGDADVQSILNMVDKAIASVTDAGTKLGANKTQIDGQKTFVDTLMKANDRTIGVLVDADVEEESTKLKALQTQQQLAVQALSIANSSSQNVLSLFR</sequence>
<evidence type="ECO:0000256" key="2">
    <source>
        <dbReference type="ARBA" id="ARBA00023143"/>
    </source>
</evidence>
<comment type="similarity">
    <text evidence="1 3">Belongs to the bacterial flagellin family.</text>
</comment>
<dbReference type="SUPFAM" id="SSF64518">
    <property type="entry name" value="Phase 1 flagellin"/>
    <property type="match status" value="2"/>
</dbReference>
<evidence type="ECO:0000313" key="9">
    <source>
        <dbReference type="Proteomes" id="UP000663508"/>
    </source>
</evidence>
<keyword evidence="7" id="KW-0282">Flagellum</keyword>
<evidence type="ECO:0000313" key="7">
    <source>
        <dbReference type="EMBL" id="KMO24444.1"/>
    </source>
</evidence>
<feature type="domain" description="Flagellin N-terminal" evidence="4">
    <location>
        <begin position="6"/>
        <end position="135"/>
    </location>
</feature>
<dbReference type="InterPro" id="IPR001492">
    <property type="entry name" value="Flagellin"/>
</dbReference>
<dbReference type="Gene3D" id="1.20.1330.10">
    <property type="entry name" value="f41 fragment of flagellin, N-terminal domain"/>
    <property type="match status" value="2"/>
</dbReference>
<dbReference type="EMBL" id="AP024145">
    <property type="protein sequence ID" value="BCM82861.1"/>
    <property type="molecule type" value="Genomic_DNA"/>
</dbReference>
<reference evidence="6" key="2">
    <citation type="submission" date="2020-11" db="EMBL/GenBank/DDBJ databases">
        <title>Complete genome sequence of a novel pathogenic Methylobacterium strain isolated from rice in Vietnam.</title>
        <authorList>
            <person name="Lai K."/>
            <person name="Okazaki S."/>
            <person name="Higashi K."/>
            <person name="Mori H."/>
            <person name="Toyoda A."/>
            <person name="Kurokawa K."/>
        </authorList>
    </citation>
    <scope>NUCLEOTIDE SEQUENCE</scope>
    <source>
        <strain evidence="6">VL1</strain>
    </source>
</reference>
<evidence type="ECO:0000256" key="3">
    <source>
        <dbReference type="RuleBase" id="RU362073"/>
    </source>
</evidence>
<dbReference type="PANTHER" id="PTHR42792:SF2">
    <property type="entry name" value="FLAGELLIN"/>
    <property type="match status" value="1"/>
</dbReference>
<name>A0A0J6RT30_9HYPH</name>
<evidence type="ECO:0000313" key="8">
    <source>
        <dbReference type="Proteomes" id="UP000036471"/>
    </source>
</evidence>
<keyword evidence="7" id="KW-0966">Cell projection</keyword>
<dbReference type="KEGG" id="mind:mvi_13220"/>
<reference evidence="7 8" key="1">
    <citation type="submission" date="2014-11" db="EMBL/GenBank/DDBJ databases">
        <title>Comparative genomics of Methylobacterium species.</title>
        <authorList>
            <person name="Chaudhry V."/>
            <person name="Patil P.B."/>
        </authorList>
    </citation>
    <scope>NUCLEOTIDE SEQUENCE [LARGE SCALE GENOMIC DNA]</scope>
    <source>
        <strain evidence="7 8">SE3.6</strain>
    </source>
</reference>
<comment type="function">
    <text evidence="3">Flagellin is the subunit protein which polymerizes to form the filaments of bacterial flagella.</text>
</comment>
<dbReference type="Pfam" id="PF00700">
    <property type="entry name" value="Flagellin_C"/>
    <property type="match status" value="1"/>
</dbReference>
<evidence type="ECO:0000259" key="4">
    <source>
        <dbReference type="Pfam" id="PF00669"/>
    </source>
</evidence>
<evidence type="ECO:0000313" key="6">
    <source>
        <dbReference type="EMBL" id="BCM82861.1"/>
    </source>
</evidence>
<dbReference type="GO" id="GO:0005576">
    <property type="term" value="C:extracellular region"/>
    <property type="evidence" value="ECO:0007669"/>
    <property type="project" value="UniProtKB-SubCell"/>
</dbReference>
<dbReference type="RefSeq" id="WP_048427227.1">
    <property type="nucleotide sequence ID" value="NZ_AP024145.1"/>
</dbReference>
<dbReference type="Proteomes" id="UP000663508">
    <property type="component" value="Chromosome"/>
</dbReference>
<dbReference type="Pfam" id="PF00669">
    <property type="entry name" value="Flagellin_N"/>
    <property type="match status" value="1"/>
</dbReference>
<keyword evidence="2 3" id="KW-0975">Bacterial flagellum</keyword>
<dbReference type="AlphaFoldDB" id="A0A0J6RT30"/>
<keyword evidence="7" id="KW-0969">Cilium</keyword>
<dbReference type="InterPro" id="IPR046358">
    <property type="entry name" value="Flagellin_C"/>
</dbReference>
<feature type="domain" description="Flagellin C-terminal" evidence="5">
    <location>
        <begin position="505"/>
        <end position="590"/>
    </location>
</feature>
<evidence type="ECO:0000259" key="5">
    <source>
        <dbReference type="Pfam" id="PF00700"/>
    </source>
</evidence>
<dbReference type="GO" id="GO:0009288">
    <property type="term" value="C:bacterial-type flagellum"/>
    <property type="evidence" value="ECO:0007669"/>
    <property type="project" value="UniProtKB-SubCell"/>
</dbReference>
<dbReference type="EMBL" id="JTHG01000085">
    <property type="protein sequence ID" value="KMO24444.1"/>
    <property type="molecule type" value="Genomic_DNA"/>
</dbReference>
<dbReference type="Proteomes" id="UP000036471">
    <property type="component" value="Unassembled WGS sequence"/>
</dbReference>
<proteinExistence type="inferred from homology"/>
<evidence type="ECO:0000256" key="1">
    <source>
        <dbReference type="ARBA" id="ARBA00005709"/>
    </source>
</evidence>